<keyword evidence="11" id="KW-1185">Reference proteome</keyword>
<dbReference type="PANTHER" id="PTHR43442:SF3">
    <property type="entry name" value="GLUCONOKINASE-RELATED"/>
    <property type="match status" value="1"/>
</dbReference>
<dbReference type="InterPro" id="IPR027417">
    <property type="entry name" value="P-loop_NTPase"/>
</dbReference>
<dbReference type="InterPro" id="IPR006001">
    <property type="entry name" value="Therm_gnt_kin"/>
</dbReference>
<name>A0ABU1FVY8_9MICC</name>
<evidence type="ECO:0000256" key="5">
    <source>
        <dbReference type="ARBA" id="ARBA00022741"/>
    </source>
</evidence>
<comment type="catalytic activity">
    <reaction evidence="8 9">
        <text>D-gluconate + ATP = 6-phospho-D-gluconate + ADP + H(+)</text>
        <dbReference type="Rhea" id="RHEA:19433"/>
        <dbReference type="ChEBI" id="CHEBI:15378"/>
        <dbReference type="ChEBI" id="CHEBI:18391"/>
        <dbReference type="ChEBI" id="CHEBI:30616"/>
        <dbReference type="ChEBI" id="CHEBI:58759"/>
        <dbReference type="ChEBI" id="CHEBI:456216"/>
        <dbReference type="EC" id="2.7.1.12"/>
    </reaction>
</comment>
<organism evidence="10 11">
    <name type="scientific">Nesterenkonia flava</name>
    <dbReference type="NCBI Taxonomy" id="469799"/>
    <lineage>
        <taxon>Bacteria</taxon>
        <taxon>Bacillati</taxon>
        <taxon>Actinomycetota</taxon>
        <taxon>Actinomycetes</taxon>
        <taxon>Micrococcales</taxon>
        <taxon>Micrococcaceae</taxon>
        <taxon>Nesterenkonia</taxon>
    </lineage>
</organism>
<dbReference type="EMBL" id="JAVKGT010000039">
    <property type="protein sequence ID" value="MDR5712851.1"/>
    <property type="molecule type" value="Genomic_DNA"/>
</dbReference>
<dbReference type="CDD" id="cd02021">
    <property type="entry name" value="GntK"/>
    <property type="match status" value="1"/>
</dbReference>
<dbReference type="RefSeq" id="WP_310538219.1">
    <property type="nucleotide sequence ID" value="NZ_BAAAOC010000074.1"/>
</dbReference>
<proteinExistence type="inferred from homology"/>
<dbReference type="NCBIfam" id="TIGR01313">
    <property type="entry name" value="therm_gnt_kin"/>
    <property type="match status" value="1"/>
</dbReference>
<evidence type="ECO:0000313" key="10">
    <source>
        <dbReference type="EMBL" id="MDR5712851.1"/>
    </source>
</evidence>
<evidence type="ECO:0000256" key="6">
    <source>
        <dbReference type="ARBA" id="ARBA00022777"/>
    </source>
</evidence>
<evidence type="ECO:0000256" key="2">
    <source>
        <dbReference type="ARBA" id="ARBA00008420"/>
    </source>
</evidence>
<dbReference type="EC" id="2.7.1.12" evidence="3 9"/>
<dbReference type="GO" id="GO:0046316">
    <property type="term" value="F:gluconokinase activity"/>
    <property type="evidence" value="ECO:0007669"/>
    <property type="project" value="UniProtKB-EC"/>
</dbReference>
<evidence type="ECO:0000256" key="9">
    <source>
        <dbReference type="RuleBase" id="RU363066"/>
    </source>
</evidence>
<protein>
    <recommendedName>
        <fullName evidence="3 9">Gluconokinase</fullName>
        <ecNumber evidence="3 9">2.7.1.12</ecNumber>
    </recommendedName>
</protein>
<evidence type="ECO:0000256" key="3">
    <source>
        <dbReference type="ARBA" id="ARBA00012054"/>
    </source>
</evidence>
<evidence type="ECO:0000256" key="7">
    <source>
        <dbReference type="ARBA" id="ARBA00022840"/>
    </source>
</evidence>
<dbReference type="Gene3D" id="3.40.50.300">
    <property type="entry name" value="P-loop containing nucleotide triphosphate hydrolases"/>
    <property type="match status" value="1"/>
</dbReference>
<evidence type="ECO:0000256" key="4">
    <source>
        <dbReference type="ARBA" id="ARBA00022679"/>
    </source>
</evidence>
<gene>
    <name evidence="10" type="ORF">RH857_12040</name>
</gene>
<keyword evidence="5 9" id="KW-0547">Nucleotide-binding</keyword>
<accession>A0ABU1FVY8</accession>
<keyword evidence="6 9" id="KW-0418">Kinase</keyword>
<evidence type="ECO:0000256" key="8">
    <source>
        <dbReference type="ARBA" id="ARBA00048090"/>
    </source>
</evidence>
<dbReference type="PANTHER" id="PTHR43442">
    <property type="entry name" value="GLUCONOKINASE-RELATED"/>
    <property type="match status" value="1"/>
</dbReference>
<comment type="similarity">
    <text evidence="2 9">Belongs to the gluconokinase GntK/GntV family.</text>
</comment>
<reference evidence="11" key="1">
    <citation type="submission" date="2023-07" db="EMBL/GenBank/DDBJ databases">
        <title>Description of three actinobacteria isolated from air of manufacturing shop in a pharmaceutical factory.</title>
        <authorList>
            <person name="Zhang D.-F."/>
        </authorList>
    </citation>
    <scope>NUCLEOTIDE SEQUENCE [LARGE SCALE GENOMIC DNA]</scope>
    <source>
        <strain evidence="11">CCTCC AB 207010</strain>
    </source>
</reference>
<comment type="pathway">
    <text evidence="1">Carbohydrate acid metabolism.</text>
</comment>
<dbReference type="SUPFAM" id="SSF52540">
    <property type="entry name" value="P-loop containing nucleoside triphosphate hydrolases"/>
    <property type="match status" value="1"/>
</dbReference>
<evidence type="ECO:0000313" key="11">
    <source>
        <dbReference type="Proteomes" id="UP001260872"/>
    </source>
</evidence>
<keyword evidence="7 9" id="KW-0067">ATP-binding</keyword>
<evidence type="ECO:0000256" key="1">
    <source>
        <dbReference type="ARBA" id="ARBA00004761"/>
    </source>
</evidence>
<comment type="caution">
    <text evidence="10">The sequence shown here is derived from an EMBL/GenBank/DDBJ whole genome shotgun (WGS) entry which is preliminary data.</text>
</comment>
<dbReference type="Pfam" id="PF13671">
    <property type="entry name" value="AAA_33"/>
    <property type="match status" value="1"/>
</dbReference>
<sequence>MTSPSTYPNQDTPRHLVVMGVSGSGKSTLATALARRLSLPMAEADEFHPPQNIAKMSSQIPLTDEDRWPWLHALRDWMTSHAETGSIITCSALRRSYRDLLRTATGDVLFLHIDVQTPRLQERVAHRSGHFMPPALLDSQLATLEPLAADEPGIRLSNDSTVEQLIDDAVAWLSPSLPS</sequence>
<dbReference type="Proteomes" id="UP001260872">
    <property type="component" value="Unassembled WGS sequence"/>
</dbReference>
<keyword evidence="4 9" id="KW-0808">Transferase</keyword>